<dbReference type="InterPro" id="IPR007492">
    <property type="entry name" value="LytTR_DNA-bd_dom"/>
</dbReference>
<dbReference type="EMBL" id="JBHUOM010000023">
    <property type="protein sequence ID" value="MFD2937231.1"/>
    <property type="molecule type" value="Genomic_DNA"/>
</dbReference>
<dbReference type="Gene3D" id="2.40.50.1020">
    <property type="entry name" value="LytTr DNA-binding domain"/>
    <property type="match status" value="1"/>
</dbReference>
<accession>A0ABW6APK2</accession>
<dbReference type="GO" id="GO:0003677">
    <property type="term" value="F:DNA binding"/>
    <property type="evidence" value="ECO:0007669"/>
    <property type="project" value="UniProtKB-KW"/>
</dbReference>
<feature type="domain" description="HTH LytTR-type" evidence="1">
    <location>
        <begin position="11"/>
        <end position="98"/>
    </location>
</feature>
<sequence length="105" mass="12063">MRHSTLGNQAGRITHLIGDENYTRIYFTDAPDLLISRTLSYCTAQLPHFLRLHRMCAANPDYINEIRLIPQKRGEASIAGSWLPVSNRRLPNAIRRLKAIKSRSY</sequence>
<evidence type="ECO:0000313" key="2">
    <source>
        <dbReference type="EMBL" id="MFD2937231.1"/>
    </source>
</evidence>
<name>A0ABW6APK2_9BACT</name>
<dbReference type="Proteomes" id="UP001597512">
    <property type="component" value="Unassembled WGS sequence"/>
</dbReference>
<dbReference type="RefSeq" id="WP_381506836.1">
    <property type="nucleotide sequence ID" value="NZ_JBHUOM010000023.1"/>
</dbReference>
<organism evidence="2 3">
    <name type="scientific">Spirosoma flavum</name>
    <dbReference type="NCBI Taxonomy" id="2048557"/>
    <lineage>
        <taxon>Bacteria</taxon>
        <taxon>Pseudomonadati</taxon>
        <taxon>Bacteroidota</taxon>
        <taxon>Cytophagia</taxon>
        <taxon>Cytophagales</taxon>
        <taxon>Cytophagaceae</taxon>
        <taxon>Spirosoma</taxon>
    </lineage>
</organism>
<proteinExistence type="predicted"/>
<reference evidence="3" key="1">
    <citation type="journal article" date="2019" name="Int. J. Syst. Evol. Microbiol.">
        <title>The Global Catalogue of Microorganisms (GCM) 10K type strain sequencing project: providing services to taxonomists for standard genome sequencing and annotation.</title>
        <authorList>
            <consortium name="The Broad Institute Genomics Platform"/>
            <consortium name="The Broad Institute Genome Sequencing Center for Infectious Disease"/>
            <person name="Wu L."/>
            <person name="Ma J."/>
        </authorList>
    </citation>
    <scope>NUCLEOTIDE SEQUENCE [LARGE SCALE GENOMIC DNA]</scope>
    <source>
        <strain evidence="3">KCTC 52490</strain>
    </source>
</reference>
<gene>
    <name evidence="2" type="ORF">ACFS25_25850</name>
</gene>
<keyword evidence="2" id="KW-0238">DNA-binding</keyword>
<dbReference type="Pfam" id="PF04397">
    <property type="entry name" value="LytTR"/>
    <property type="match status" value="1"/>
</dbReference>
<keyword evidence="3" id="KW-1185">Reference proteome</keyword>
<dbReference type="SMART" id="SM00850">
    <property type="entry name" value="LytTR"/>
    <property type="match status" value="1"/>
</dbReference>
<evidence type="ECO:0000259" key="1">
    <source>
        <dbReference type="SMART" id="SM00850"/>
    </source>
</evidence>
<comment type="caution">
    <text evidence="2">The sequence shown here is derived from an EMBL/GenBank/DDBJ whole genome shotgun (WGS) entry which is preliminary data.</text>
</comment>
<protein>
    <submittedName>
        <fullName evidence="2">LytTR family transcriptional regulator DNA-binding domain-containing protein</fullName>
    </submittedName>
</protein>
<evidence type="ECO:0000313" key="3">
    <source>
        <dbReference type="Proteomes" id="UP001597512"/>
    </source>
</evidence>